<proteinExistence type="inferred from homology"/>
<evidence type="ECO:0000256" key="2">
    <source>
        <dbReference type="ARBA" id="ARBA00022670"/>
    </source>
</evidence>
<evidence type="ECO:0000256" key="3">
    <source>
        <dbReference type="ARBA" id="ARBA00022801"/>
    </source>
</evidence>
<evidence type="ECO:0000313" key="8">
    <source>
        <dbReference type="Proteomes" id="UP000293331"/>
    </source>
</evidence>
<dbReference type="RefSeq" id="WP_129877874.1">
    <property type="nucleotide sequence ID" value="NZ_SEWG01000008.1"/>
</dbReference>
<dbReference type="Gene3D" id="3.30.2290.10">
    <property type="entry name" value="PmbA/TldD superfamily"/>
    <property type="match status" value="1"/>
</dbReference>
<evidence type="ECO:0000313" key="7">
    <source>
        <dbReference type="EMBL" id="RYU86844.1"/>
    </source>
</evidence>
<name>A0A4Q5LJB2_9SPHI</name>
<dbReference type="InterPro" id="IPR051463">
    <property type="entry name" value="Peptidase_U62_metallo"/>
</dbReference>
<comment type="caution">
    <text evidence="7">The sequence shown here is derived from an EMBL/GenBank/DDBJ whole genome shotgun (WGS) entry which is preliminary data.</text>
</comment>
<dbReference type="EMBL" id="SEWG01000008">
    <property type="protein sequence ID" value="RYU86844.1"/>
    <property type="molecule type" value="Genomic_DNA"/>
</dbReference>
<keyword evidence="4" id="KW-0482">Metalloprotease</keyword>
<gene>
    <name evidence="7" type="ORF">EWM62_16975</name>
</gene>
<sequence length="544" mass="60551">MKRKDFLYLTGMGISASMLSQFTAVGSPIVPGTRMRDVDVAIKKRMSDVALNAARAKGATYTDVRLGRYLNEYVVTRDKNIENLVSTESYGMGIRVIANGCWGFAATDRLDNDSIARAAETAVAIAKENSRLQTEQVQLAPQKGYGEVTWKTPIERNAFEVPMKEKTDLLLSVNDAAFKNGANYVNSVLFMVNEQKYFASTDGSYIDQDIHRIWPVFGVTKIDDKTGKFETRSSLSAPRGMGYEYMMPRESDKIKCQTTLYRDRYDMLEDAGAAALQAAEKLKAKTVEPGKYDLVLDPSHLWLTIHESVGHPSELDRVLGYEANFAGTSFLTLDKWKTGKFNFGSKNVNIVADKLQPGSLGAVGYDDEGVGTKQWDIIKDGILVNYQAIRDQAHIIGLKESQGCCYSQSWRDVQFQRMPNISLQPGKEKLSPADMIKNVEKGIYIIGDSSFSIDQQRYNFQFSGQLYYEIKNGKIVGMLNDVAYQANTQEFWNACTAVCDKDDYRLGGSFFDGKGQPMQASAVSHGSSTARFNGVNVINTARKI</sequence>
<dbReference type="OrthoDB" id="9803213at2"/>
<evidence type="ECO:0000256" key="4">
    <source>
        <dbReference type="ARBA" id="ARBA00023049"/>
    </source>
</evidence>
<dbReference type="AlphaFoldDB" id="A0A4Q5LJB2"/>
<dbReference type="GO" id="GO:0005829">
    <property type="term" value="C:cytosol"/>
    <property type="evidence" value="ECO:0007669"/>
    <property type="project" value="TreeGrafter"/>
</dbReference>
<dbReference type="Pfam" id="PF19289">
    <property type="entry name" value="PmbA_TldD_3rd"/>
    <property type="match status" value="1"/>
</dbReference>
<dbReference type="PANTHER" id="PTHR30624">
    <property type="entry name" value="UNCHARACTERIZED PROTEIN TLDD AND PMBA"/>
    <property type="match status" value="1"/>
</dbReference>
<keyword evidence="2" id="KW-0645">Protease</keyword>
<dbReference type="Pfam" id="PF01523">
    <property type="entry name" value="PmbA_TldD_1st"/>
    <property type="match status" value="1"/>
</dbReference>
<dbReference type="Proteomes" id="UP000293331">
    <property type="component" value="Unassembled WGS sequence"/>
</dbReference>
<organism evidence="7 8">
    <name type="scientific">Mucilaginibacter terrigena</name>
    <dbReference type="NCBI Taxonomy" id="2492395"/>
    <lineage>
        <taxon>Bacteria</taxon>
        <taxon>Pseudomonadati</taxon>
        <taxon>Bacteroidota</taxon>
        <taxon>Sphingobacteriia</taxon>
        <taxon>Sphingobacteriales</taxon>
        <taxon>Sphingobacteriaceae</taxon>
        <taxon>Mucilaginibacter</taxon>
    </lineage>
</organism>
<dbReference type="PANTHER" id="PTHR30624:SF10">
    <property type="entry name" value="CONSERVED PROTEIN"/>
    <property type="match status" value="1"/>
</dbReference>
<dbReference type="GO" id="GO:0008237">
    <property type="term" value="F:metallopeptidase activity"/>
    <property type="evidence" value="ECO:0007669"/>
    <property type="project" value="UniProtKB-KW"/>
</dbReference>
<dbReference type="InterPro" id="IPR036059">
    <property type="entry name" value="TldD/PmbA_sf"/>
</dbReference>
<protein>
    <submittedName>
        <fullName evidence="7">TldD/PmbA family protein</fullName>
    </submittedName>
</protein>
<dbReference type="SUPFAM" id="SSF111283">
    <property type="entry name" value="Putative modulator of DNA gyrase, PmbA/TldD"/>
    <property type="match status" value="1"/>
</dbReference>
<dbReference type="GO" id="GO:0006508">
    <property type="term" value="P:proteolysis"/>
    <property type="evidence" value="ECO:0007669"/>
    <property type="project" value="UniProtKB-KW"/>
</dbReference>
<dbReference type="InterPro" id="IPR002510">
    <property type="entry name" value="Metalloprtase-TldD/E_N"/>
</dbReference>
<accession>A0A4Q5LJB2</accession>
<evidence type="ECO:0000259" key="5">
    <source>
        <dbReference type="Pfam" id="PF01523"/>
    </source>
</evidence>
<reference evidence="7 8" key="1">
    <citation type="submission" date="2019-02" db="EMBL/GenBank/DDBJ databases">
        <title>Bacterial novel species Mucilaginibacter sp. 17JY9-4 isolated from soil.</title>
        <authorList>
            <person name="Jung H.-Y."/>
        </authorList>
    </citation>
    <scope>NUCLEOTIDE SEQUENCE [LARGE SCALE GENOMIC DNA]</scope>
    <source>
        <strain evidence="7 8">17JY9-4</strain>
    </source>
</reference>
<keyword evidence="3" id="KW-0378">Hydrolase</keyword>
<evidence type="ECO:0000256" key="1">
    <source>
        <dbReference type="ARBA" id="ARBA00005836"/>
    </source>
</evidence>
<evidence type="ECO:0000259" key="6">
    <source>
        <dbReference type="Pfam" id="PF19289"/>
    </source>
</evidence>
<keyword evidence="8" id="KW-1185">Reference proteome</keyword>
<feature type="domain" description="Metalloprotease TldD/E N-terminal" evidence="5">
    <location>
        <begin position="63"/>
        <end position="126"/>
    </location>
</feature>
<comment type="similarity">
    <text evidence="1">Belongs to the peptidase U62 family.</text>
</comment>
<feature type="domain" description="Metalloprotease TldD/E C-terminal" evidence="6">
    <location>
        <begin position="289"/>
        <end position="537"/>
    </location>
</feature>
<dbReference type="InterPro" id="IPR035068">
    <property type="entry name" value="TldD/PmbA_N"/>
</dbReference>
<dbReference type="InterPro" id="IPR045569">
    <property type="entry name" value="Metalloprtase-TldD/E_C"/>
</dbReference>
<dbReference type="FunFam" id="3.30.2290.10:FF:000003">
    <property type="entry name" value="Zinc-dependent protease, TldD/PmbA family"/>
    <property type="match status" value="1"/>
</dbReference>